<dbReference type="AlphaFoldDB" id="A0A1I7YM37"/>
<evidence type="ECO:0000313" key="2">
    <source>
        <dbReference type="Proteomes" id="UP000095287"/>
    </source>
</evidence>
<feature type="transmembrane region" description="Helical" evidence="1">
    <location>
        <begin position="12"/>
        <end position="35"/>
    </location>
</feature>
<keyword evidence="1" id="KW-0812">Transmembrane</keyword>
<evidence type="ECO:0000313" key="3">
    <source>
        <dbReference type="WBParaSite" id="L893_g17690.t1"/>
    </source>
</evidence>
<feature type="transmembrane region" description="Helical" evidence="1">
    <location>
        <begin position="47"/>
        <end position="73"/>
    </location>
</feature>
<proteinExistence type="predicted"/>
<reference evidence="3" key="1">
    <citation type="submission" date="2016-11" db="UniProtKB">
        <authorList>
            <consortium name="WormBaseParasite"/>
        </authorList>
    </citation>
    <scope>IDENTIFICATION</scope>
</reference>
<dbReference type="InterPro" id="IPR019425">
    <property type="entry name" value="7TM_GPCR_serpentine_rcpt_Srt"/>
</dbReference>
<organism evidence="2 3">
    <name type="scientific">Steinernema glaseri</name>
    <dbReference type="NCBI Taxonomy" id="37863"/>
    <lineage>
        <taxon>Eukaryota</taxon>
        <taxon>Metazoa</taxon>
        <taxon>Ecdysozoa</taxon>
        <taxon>Nematoda</taxon>
        <taxon>Chromadorea</taxon>
        <taxon>Rhabditida</taxon>
        <taxon>Tylenchina</taxon>
        <taxon>Panagrolaimomorpha</taxon>
        <taxon>Strongyloidoidea</taxon>
        <taxon>Steinernematidae</taxon>
        <taxon>Steinernema</taxon>
    </lineage>
</organism>
<protein>
    <submittedName>
        <fullName evidence="3">G_PROTEIN_RECEP_F1_2 domain-containing protein</fullName>
    </submittedName>
</protein>
<keyword evidence="1" id="KW-0472">Membrane</keyword>
<keyword evidence="1" id="KW-1133">Transmembrane helix</keyword>
<accession>A0A1I7YM37</accession>
<dbReference type="Pfam" id="PF10321">
    <property type="entry name" value="7TM_GPCR_Srt"/>
    <property type="match status" value="1"/>
</dbReference>
<dbReference type="Proteomes" id="UP000095287">
    <property type="component" value="Unplaced"/>
</dbReference>
<sequence length="93" mass="10273">MENDSCPAERIIVGIGYLALSMSFLLTYLIVLFVISKNPKLRILPSYRLMLITGIMHCIALAIESVTGVILVLDVNISYMIIEQVGRTESLTG</sequence>
<evidence type="ECO:0000256" key="1">
    <source>
        <dbReference type="SAM" id="Phobius"/>
    </source>
</evidence>
<keyword evidence="2" id="KW-1185">Reference proteome</keyword>
<dbReference type="WBParaSite" id="L893_g17690.t1">
    <property type="protein sequence ID" value="L893_g17690.t1"/>
    <property type="gene ID" value="L893_g17690"/>
</dbReference>
<name>A0A1I7YM37_9BILA</name>